<dbReference type="InterPro" id="IPR017964">
    <property type="entry name" value="DNA-dir_DNA_pol_B_CS"/>
</dbReference>
<evidence type="ECO:0000256" key="4">
    <source>
        <dbReference type="ARBA" id="ARBA00022485"/>
    </source>
</evidence>
<evidence type="ECO:0000256" key="15">
    <source>
        <dbReference type="ARBA" id="ARBA00023004"/>
    </source>
</evidence>
<keyword evidence="13" id="KW-0269">Exonuclease</keyword>
<proteinExistence type="inferred from homology"/>
<evidence type="ECO:0000256" key="5">
    <source>
        <dbReference type="ARBA" id="ARBA00022679"/>
    </source>
</evidence>
<evidence type="ECO:0000256" key="13">
    <source>
        <dbReference type="ARBA" id="ARBA00022839"/>
    </source>
</evidence>
<evidence type="ECO:0000256" key="18">
    <source>
        <dbReference type="ARBA" id="ARBA00023242"/>
    </source>
</evidence>
<evidence type="ECO:0000256" key="14">
    <source>
        <dbReference type="ARBA" id="ARBA00022932"/>
    </source>
</evidence>
<dbReference type="GO" id="GO:0003887">
    <property type="term" value="F:DNA-directed DNA polymerase activity"/>
    <property type="evidence" value="ECO:0007669"/>
    <property type="project" value="UniProtKB-KW"/>
</dbReference>
<evidence type="ECO:0000259" key="22">
    <source>
        <dbReference type="Pfam" id="PF03104"/>
    </source>
</evidence>
<keyword evidence="9 20" id="KW-0479">Metal-binding</keyword>
<dbReference type="Pfam" id="PF00136">
    <property type="entry name" value="DNA_pol_B"/>
    <property type="match status" value="1"/>
</dbReference>
<keyword evidence="7 20" id="KW-0235">DNA replication</keyword>
<dbReference type="Pfam" id="PF03104">
    <property type="entry name" value="DNA_pol_B_exo1"/>
    <property type="match status" value="1"/>
</dbReference>
<evidence type="ECO:0000256" key="7">
    <source>
        <dbReference type="ARBA" id="ARBA00022705"/>
    </source>
</evidence>
<feature type="domain" description="DNA-directed DNA polymerase family B exonuclease" evidence="22">
    <location>
        <begin position="172"/>
        <end position="408"/>
    </location>
</feature>
<dbReference type="GO" id="GO:0043625">
    <property type="term" value="C:delta DNA polymerase complex"/>
    <property type="evidence" value="ECO:0007669"/>
    <property type="project" value="TreeGrafter"/>
</dbReference>
<evidence type="ECO:0000313" key="24">
    <source>
        <dbReference type="EMBL" id="KAK3252329.1"/>
    </source>
</evidence>
<protein>
    <recommendedName>
        <fullName evidence="20">DNA polymerase</fullName>
        <ecNumber evidence="20">2.7.7.7</ecNumber>
    </recommendedName>
</protein>
<dbReference type="Gene3D" id="1.10.287.690">
    <property type="entry name" value="Helix hairpin bin"/>
    <property type="match status" value="1"/>
</dbReference>
<keyword evidence="8" id="KW-0540">Nuclease</keyword>
<dbReference type="InterPro" id="IPR012337">
    <property type="entry name" value="RNaseH-like_sf"/>
</dbReference>
<comment type="similarity">
    <text evidence="3 20">Belongs to the DNA polymerase type-B family.</text>
</comment>
<evidence type="ECO:0000256" key="3">
    <source>
        <dbReference type="ARBA" id="ARBA00005755"/>
    </source>
</evidence>
<dbReference type="SUPFAM" id="SSF56672">
    <property type="entry name" value="DNA/RNA polymerases"/>
    <property type="match status" value="1"/>
</dbReference>
<dbReference type="GO" id="GO:0045004">
    <property type="term" value="P:DNA replication proofreading"/>
    <property type="evidence" value="ECO:0007669"/>
    <property type="project" value="TreeGrafter"/>
</dbReference>
<dbReference type="Gene3D" id="3.30.420.10">
    <property type="entry name" value="Ribonuclease H-like superfamily/Ribonuclease H"/>
    <property type="match status" value="1"/>
</dbReference>
<comment type="cofactor">
    <cofactor evidence="1 20">
        <name>[4Fe-4S] cluster</name>
        <dbReference type="ChEBI" id="CHEBI:49883"/>
    </cofactor>
</comment>
<dbReference type="Pfam" id="PF14260">
    <property type="entry name" value="zf-C4pol"/>
    <property type="match status" value="1"/>
</dbReference>
<dbReference type="SUPFAM" id="SSF53098">
    <property type="entry name" value="Ribonuclease H-like"/>
    <property type="match status" value="1"/>
</dbReference>
<keyword evidence="12 20" id="KW-0862">Zinc</keyword>
<dbReference type="SMART" id="SM00486">
    <property type="entry name" value="POLBc"/>
    <property type="match status" value="1"/>
</dbReference>
<dbReference type="InterPro" id="IPR043502">
    <property type="entry name" value="DNA/RNA_pol_sf"/>
</dbReference>
<keyword evidence="4 20" id="KW-0004">4Fe-4S</keyword>
<comment type="subcellular location">
    <subcellularLocation>
        <location evidence="2 20">Nucleus</location>
    </subcellularLocation>
</comment>
<keyword evidence="16 20" id="KW-0411">Iron-sulfur</keyword>
<feature type="domain" description="DNA-directed DNA polymerase family B multifunctional" evidence="21">
    <location>
        <begin position="472"/>
        <end position="906"/>
    </location>
</feature>
<dbReference type="InterPro" id="IPR036397">
    <property type="entry name" value="RNaseH_sf"/>
</dbReference>
<evidence type="ECO:0000256" key="1">
    <source>
        <dbReference type="ARBA" id="ARBA00001966"/>
    </source>
</evidence>
<dbReference type="PANTHER" id="PTHR10322">
    <property type="entry name" value="DNA POLYMERASE CATALYTIC SUBUNIT"/>
    <property type="match status" value="1"/>
</dbReference>
<comment type="catalytic activity">
    <reaction evidence="19 20">
        <text>DNA(n) + a 2'-deoxyribonucleoside 5'-triphosphate = DNA(n+1) + diphosphate</text>
        <dbReference type="Rhea" id="RHEA:22508"/>
        <dbReference type="Rhea" id="RHEA-COMP:17339"/>
        <dbReference type="Rhea" id="RHEA-COMP:17340"/>
        <dbReference type="ChEBI" id="CHEBI:33019"/>
        <dbReference type="ChEBI" id="CHEBI:61560"/>
        <dbReference type="ChEBI" id="CHEBI:173112"/>
        <dbReference type="EC" id="2.7.7.7"/>
    </reaction>
</comment>
<dbReference type="GO" id="GO:0003677">
    <property type="term" value="F:DNA binding"/>
    <property type="evidence" value="ECO:0007669"/>
    <property type="project" value="UniProtKB-KW"/>
</dbReference>
<dbReference type="PRINTS" id="PR00106">
    <property type="entry name" value="DNAPOLB"/>
</dbReference>
<evidence type="ECO:0000256" key="19">
    <source>
        <dbReference type="ARBA" id="ARBA00049244"/>
    </source>
</evidence>
<dbReference type="InterPro" id="IPR050240">
    <property type="entry name" value="DNA_pol_type-B"/>
</dbReference>
<comment type="caution">
    <text evidence="24">The sequence shown here is derived from an EMBL/GenBank/DDBJ whole genome shotgun (WGS) entry which is preliminary data.</text>
</comment>
<keyword evidence="18 20" id="KW-0539">Nucleus</keyword>
<evidence type="ECO:0000256" key="16">
    <source>
        <dbReference type="ARBA" id="ARBA00023014"/>
    </source>
</evidence>
<keyword evidence="14 20" id="KW-0239">DNA-directed DNA polymerase</keyword>
<evidence type="ECO:0000256" key="9">
    <source>
        <dbReference type="ARBA" id="ARBA00022723"/>
    </source>
</evidence>
<dbReference type="GO" id="GO:0006287">
    <property type="term" value="P:base-excision repair, gap-filling"/>
    <property type="evidence" value="ECO:0007669"/>
    <property type="project" value="TreeGrafter"/>
</dbReference>
<dbReference type="InterPro" id="IPR025687">
    <property type="entry name" value="Znf-C4pol"/>
</dbReference>
<dbReference type="InterPro" id="IPR023211">
    <property type="entry name" value="DNA_pol_palm_dom_sf"/>
</dbReference>
<evidence type="ECO:0000256" key="20">
    <source>
        <dbReference type="RuleBase" id="RU000442"/>
    </source>
</evidence>
<evidence type="ECO:0000313" key="25">
    <source>
        <dbReference type="Proteomes" id="UP001190700"/>
    </source>
</evidence>
<dbReference type="Gene3D" id="3.30.342.10">
    <property type="entry name" value="DNA Polymerase, chain B, domain 1"/>
    <property type="match status" value="1"/>
</dbReference>
<evidence type="ECO:0000256" key="17">
    <source>
        <dbReference type="ARBA" id="ARBA00023125"/>
    </source>
</evidence>
<dbReference type="InterPro" id="IPR006134">
    <property type="entry name" value="DNA-dir_DNA_pol_B_multi_dom"/>
</dbReference>
<dbReference type="InterPro" id="IPR042087">
    <property type="entry name" value="DNA_pol_B_thumb"/>
</dbReference>
<dbReference type="GO" id="GO:0051539">
    <property type="term" value="F:4 iron, 4 sulfur cluster binding"/>
    <property type="evidence" value="ECO:0007669"/>
    <property type="project" value="UniProtKB-KW"/>
</dbReference>
<dbReference type="PANTHER" id="PTHR10322:SF23">
    <property type="entry name" value="DNA POLYMERASE DELTA CATALYTIC SUBUNIT"/>
    <property type="match status" value="1"/>
</dbReference>
<dbReference type="GO" id="GO:0008270">
    <property type="term" value="F:zinc ion binding"/>
    <property type="evidence" value="ECO:0007669"/>
    <property type="project" value="UniProtKB-KW"/>
</dbReference>
<dbReference type="GO" id="GO:0008296">
    <property type="term" value="F:3'-5'-DNA exonuclease activity"/>
    <property type="evidence" value="ECO:0007669"/>
    <property type="project" value="TreeGrafter"/>
</dbReference>
<keyword evidence="15 20" id="KW-0408">Iron</keyword>
<dbReference type="GO" id="GO:0006297">
    <property type="term" value="P:nucleotide-excision repair, DNA gap filling"/>
    <property type="evidence" value="ECO:0007669"/>
    <property type="project" value="TreeGrafter"/>
</dbReference>
<keyword evidence="6 20" id="KW-0548">Nucleotidyltransferase</keyword>
<dbReference type="EMBL" id="LGRX02025473">
    <property type="protein sequence ID" value="KAK3252329.1"/>
    <property type="molecule type" value="Genomic_DNA"/>
</dbReference>
<keyword evidence="17 20" id="KW-0238">DNA-binding</keyword>
<evidence type="ECO:0000259" key="23">
    <source>
        <dbReference type="Pfam" id="PF14260"/>
    </source>
</evidence>
<gene>
    <name evidence="24" type="ORF">CYMTET_38363</name>
</gene>
<dbReference type="GO" id="GO:0000166">
    <property type="term" value="F:nucleotide binding"/>
    <property type="evidence" value="ECO:0007669"/>
    <property type="project" value="InterPro"/>
</dbReference>
<dbReference type="InterPro" id="IPR006172">
    <property type="entry name" value="DNA-dir_DNA_pol_B"/>
</dbReference>
<evidence type="ECO:0000256" key="11">
    <source>
        <dbReference type="ARBA" id="ARBA00022801"/>
    </source>
</evidence>
<keyword evidence="10 20" id="KW-0863">Zinc-finger</keyword>
<evidence type="ECO:0000256" key="2">
    <source>
        <dbReference type="ARBA" id="ARBA00004123"/>
    </source>
</evidence>
<sequence>MSRSWKRSIGDDTADPRCAVTFMQTSVEESDAPAHTRPVRVAMTVGGVVPVLRVFGVTQNSASVCAHVHGFHPHLWCTTPQWQTLSGPEAMARFCDVLDVAVADETRNDDSARRVLEVKAMPRRDVMYHSRAEFTQPYFRVTLRRPCHITACRKALSRCERFKCLGLTAPFELYEADVDYTLRYMVDVGMVGCSWLTAPAESYAPRRSEKRDTRCQIEFDIDYAQLVAHDPEFAPYDGVAPLRVFSFDIECCAEEGHFPCPSSDPVIQIAVEMVVEPIAAEWRRVYTLGDCGRLAGAEVIACDDERQLLRRWSSDLVAADPDLIIGYNVQNFDIDYLMRRAEALGVIEFPYFGRVRRKKAESKEMTFSSKAQGTRKNMRAVIDGRVVLDVMQSIQTDHKLSSYTLNYVSERFLGERKEDVHHSMIAKLHRGDRNTRQRLAAYCLKDAQLPVRLMRKLMLIYNLTEMARVTGVPLSYLLHRGQSVKVFSQLLRRAGREGLLLPTHARDEAVVGDGGVAYEGATVLDAKAGYYEVPIATLDFASLYPSIMRAHNLCYTTLVPADRRAEYAETELTLTPTGDCFVKPEVRRGLLPAILDDLLSARKRARALIKTTDDPMMRGVLEGRQLALKLSANSVYGFTGATVGKLPCLAISASTTAFGRRMIDETRSFVLREYTVANGYPHDADVVYGDTDSVMVRFGCADVAEAMRLGALAADQVTALFPAPVQLEFEKVYHPYLLMGKKRYAGLLWTRADRHDKLDTKGIETVRRDNCAFARNTIAGVLRRVLVLRDVPGSVEYVKGRIEELLTGRVDISELVITKGLTREVSEYATRAAHVELAAKRRRRHAATAPRVGDRVPYVILRGHKTSKTYELAEDPVRVVERGLPIDHRHYLEHHLKLPLTRIYAAILPNVERALFSGPHTMGSAPQRLTRSVEHAAGISRFARVVKACAGCRTTLSDADRDAGLCAHCRVDAQSLYVQSMLEIDALAVAHHAHTAECQRCQRSVLHEVICANRDCALFYRRIKTQNDLREARARFAAVEW</sequence>
<dbReference type="Proteomes" id="UP001190700">
    <property type="component" value="Unassembled WGS sequence"/>
</dbReference>
<evidence type="ECO:0000259" key="21">
    <source>
        <dbReference type="Pfam" id="PF00136"/>
    </source>
</evidence>
<dbReference type="AlphaFoldDB" id="A0AAE0CDP9"/>
<feature type="domain" description="C4-type zinc-finger of DNA polymerase delta" evidence="23">
    <location>
        <begin position="949"/>
        <end position="1022"/>
    </location>
</feature>
<evidence type="ECO:0000256" key="8">
    <source>
        <dbReference type="ARBA" id="ARBA00022722"/>
    </source>
</evidence>
<keyword evidence="11" id="KW-0378">Hydrolase</keyword>
<reference evidence="24 25" key="1">
    <citation type="journal article" date="2015" name="Genome Biol. Evol.">
        <title>Comparative Genomics of a Bacterivorous Green Alga Reveals Evolutionary Causalities and Consequences of Phago-Mixotrophic Mode of Nutrition.</title>
        <authorList>
            <person name="Burns J.A."/>
            <person name="Paasch A."/>
            <person name="Narechania A."/>
            <person name="Kim E."/>
        </authorList>
    </citation>
    <scope>NUCLEOTIDE SEQUENCE [LARGE SCALE GENOMIC DNA]</scope>
    <source>
        <strain evidence="24 25">PLY_AMNH</strain>
    </source>
</reference>
<dbReference type="NCBIfam" id="TIGR00592">
    <property type="entry name" value="pol2"/>
    <property type="match status" value="1"/>
</dbReference>
<dbReference type="PROSITE" id="PS00116">
    <property type="entry name" value="DNA_POLYMERASE_B"/>
    <property type="match status" value="1"/>
</dbReference>
<evidence type="ECO:0000256" key="10">
    <source>
        <dbReference type="ARBA" id="ARBA00022771"/>
    </source>
</evidence>
<keyword evidence="5 20" id="KW-0808">Transferase</keyword>
<dbReference type="EC" id="2.7.7.7" evidence="20"/>
<dbReference type="FunFam" id="3.30.420.10:FF:000004">
    <property type="entry name" value="DNA polymerase"/>
    <property type="match status" value="1"/>
</dbReference>
<dbReference type="Gene3D" id="3.90.1600.10">
    <property type="entry name" value="Palm domain of DNA polymerase"/>
    <property type="match status" value="1"/>
</dbReference>
<dbReference type="InterPro" id="IPR006133">
    <property type="entry name" value="DNA-dir_DNA_pol_B_exonuc"/>
</dbReference>
<evidence type="ECO:0000256" key="6">
    <source>
        <dbReference type="ARBA" id="ARBA00022695"/>
    </source>
</evidence>
<keyword evidence="25" id="KW-1185">Reference proteome</keyword>
<name>A0AAE0CDP9_9CHLO</name>
<dbReference type="Gene3D" id="1.10.132.60">
    <property type="entry name" value="DNA polymerase family B, C-terminal domain"/>
    <property type="match status" value="1"/>
</dbReference>
<organism evidence="24 25">
    <name type="scientific">Cymbomonas tetramitiformis</name>
    <dbReference type="NCBI Taxonomy" id="36881"/>
    <lineage>
        <taxon>Eukaryota</taxon>
        <taxon>Viridiplantae</taxon>
        <taxon>Chlorophyta</taxon>
        <taxon>Pyramimonadophyceae</taxon>
        <taxon>Pyramimonadales</taxon>
        <taxon>Pyramimonadaceae</taxon>
        <taxon>Cymbomonas</taxon>
    </lineage>
</organism>
<evidence type="ECO:0000256" key="12">
    <source>
        <dbReference type="ARBA" id="ARBA00022833"/>
    </source>
</evidence>
<accession>A0AAE0CDP9</accession>